<dbReference type="SUPFAM" id="SSF53720">
    <property type="entry name" value="ALDH-like"/>
    <property type="match status" value="1"/>
</dbReference>
<feature type="active site" evidence="5">
    <location>
        <position position="250"/>
    </location>
</feature>
<feature type="domain" description="Aldehyde dehydrogenase" evidence="8">
    <location>
        <begin position="13"/>
        <end position="474"/>
    </location>
</feature>
<dbReference type="PROSITE" id="PS00687">
    <property type="entry name" value="ALDEHYDE_DEHYDR_GLU"/>
    <property type="match status" value="1"/>
</dbReference>
<sequence>MRAANEVFIGGKWVPATSERQIEVRSPSTGQVIAQVPDADTGDIQAAVTAARDAFDHGPWPGLPPAERAAIMAEFLAQLEARSDELARTITLENGTPTSLVKPGQVDNGLDVLRFYTEAAATLAVETPRAGRYSPVVVRQEPVGAVAAIVPWNVPFFLAAMKFAPALAAGCTVVLKAAPETPLHANIVAAAADAAGLPPGVLNVLAAGPSGSEQLVTHPGIDKIAFTGSTAVGRRIASLAGDQLKRVTLELGGKSAAIVLDDIDLQAAMARLMTVSLFLSGQFCTAQSRVLVSARRYDEAVERFAAITTKLRVGDPTDPATFLGPLISQRQRDKVLGYIETGRREGATLVAGGGVPAGLETGWYVEPTVFRDVTPSMRIAQEEIFGPVVAFIPYEDTDDAVAIANGTPFGLHGTVWTDDIQRGLAVARRIRSGTFGVNGLSLDPAAPFGGMKQSGLGRELGPEGLSSYLEPKTITVPAGTQLSGLPGLPGRPETSGPVTEVGEEGR</sequence>
<dbReference type="AlphaFoldDB" id="A0A0S4R0T4"/>
<dbReference type="RefSeq" id="WP_091285129.1">
    <property type="nucleotide sequence ID" value="NZ_FAOZ01000038.1"/>
</dbReference>
<dbReference type="InterPro" id="IPR016160">
    <property type="entry name" value="Ald_DH_CS_CYS"/>
</dbReference>
<evidence type="ECO:0000256" key="7">
    <source>
        <dbReference type="SAM" id="MobiDB-lite"/>
    </source>
</evidence>
<evidence type="ECO:0000313" key="10">
    <source>
        <dbReference type="Proteomes" id="UP000198802"/>
    </source>
</evidence>
<dbReference type="Gene3D" id="3.40.605.10">
    <property type="entry name" value="Aldehyde Dehydrogenase, Chain A, domain 1"/>
    <property type="match status" value="1"/>
</dbReference>
<dbReference type="FunFam" id="3.40.605.10:FF:000007">
    <property type="entry name" value="NAD/NADP-dependent betaine aldehyde dehydrogenase"/>
    <property type="match status" value="1"/>
</dbReference>
<dbReference type="PANTHER" id="PTHR42804">
    <property type="entry name" value="ALDEHYDE DEHYDROGENASE"/>
    <property type="match status" value="1"/>
</dbReference>
<dbReference type="CDD" id="cd07139">
    <property type="entry name" value="ALDH_AldA-Rv0768"/>
    <property type="match status" value="1"/>
</dbReference>
<dbReference type="EC" id="1.2.1.3" evidence="3"/>
<evidence type="ECO:0000256" key="4">
    <source>
        <dbReference type="ARBA" id="ARBA00049194"/>
    </source>
</evidence>
<gene>
    <name evidence="9" type="ORF">Ga0074812_13877</name>
</gene>
<evidence type="ECO:0000256" key="5">
    <source>
        <dbReference type="PROSITE-ProRule" id="PRU10007"/>
    </source>
</evidence>
<evidence type="ECO:0000256" key="1">
    <source>
        <dbReference type="ARBA" id="ARBA00009986"/>
    </source>
</evidence>
<evidence type="ECO:0000256" key="3">
    <source>
        <dbReference type="ARBA" id="ARBA00024226"/>
    </source>
</evidence>
<accession>A0A0S4R0T4</accession>
<protein>
    <recommendedName>
        <fullName evidence="3">aldehyde dehydrogenase (NAD(+))</fullName>
        <ecNumber evidence="3">1.2.1.3</ecNumber>
    </recommendedName>
</protein>
<proteinExistence type="inferred from homology"/>
<dbReference type="Pfam" id="PF00171">
    <property type="entry name" value="Aldedh"/>
    <property type="match status" value="1"/>
</dbReference>
<evidence type="ECO:0000259" key="8">
    <source>
        <dbReference type="Pfam" id="PF00171"/>
    </source>
</evidence>
<dbReference type="InterPro" id="IPR016161">
    <property type="entry name" value="Ald_DH/histidinol_DH"/>
</dbReference>
<comment type="catalytic activity">
    <reaction evidence="4">
        <text>an aldehyde + NAD(+) + H2O = a carboxylate + NADH + 2 H(+)</text>
        <dbReference type="Rhea" id="RHEA:16185"/>
        <dbReference type="ChEBI" id="CHEBI:15377"/>
        <dbReference type="ChEBI" id="CHEBI:15378"/>
        <dbReference type="ChEBI" id="CHEBI:17478"/>
        <dbReference type="ChEBI" id="CHEBI:29067"/>
        <dbReference type="ChEBI" id="CHEBI:57540"/>
        <dbReference type="ChEBI" id="CHEBI:57945"/>
        <dbReference type="EC" id="1.2.1.3"/>
    </reaction>
</comment>
<dbReference type="FunFam" id="3.40.309.10:FF:000012">
    <property type="entry name" value="Betaine aldehyde dehydrogenase"/>
    <property type="match status" value="1"/>
</dbReference>
<comment type="similarity">
    <text evidence="1 6">Belongs to the aldehyde dehydrogenase family.</text>
</comment>
<dbReference type="Gene3D" id="3.40.309.10">
    <property type="entry name" value="Aldehyde Dehydrogenase, Chain A, domain 2"/>
    <property type="match status" value="1"/>
</dbReference>
<dbReference type="EMBL" id="FAOZ01000038">
    <property type="protein sequence ID" value="CUU60362.1"/>
    <property type="molecule type" value="Genomic_DNA"/>
</dbReference>
<dbReference type="GO" id="GO:0004029">
    <property type="term" value="F:aldehyde dehydrogenase (NAD+) activity"/>
    <property type="evidence" value="ECO:0007669"/>
    <property type="project" value="UniProtKB-EC"/>
</dbReference>
<dbReference type="PROSITE" id="PS00070">
    <property type="entry name" value="ALDEHYDE_DEHYDR_CYS"/>
    <property type="match status" value="1"/>
</dbReference>
<name>A0A0S4R0T4_9ACTN</name>
<keyword evidence="2 6" id="KW-0560">Oxidoreductase</keyword>
<dbReference type="InterPro" id="IPR029510">
    <property type="entry name" value="Ald_DH_CS_GLU"/>
</dbReference>
<dbReference type="InterPro" id="IPR015590">
    <property type="entry name" value="Aldehyde_DH_dom"/>
</dbReference>
<feature type="region of interest" description="Disordered" evidence="7">
    <location>
        <begin position="478"/>
        <end position="506"/>
    </location>
</feature>
<reference evidence="10" key="1">
    <citation type="submission" date="2015-11" db="EMBL/GenBank/DDBJ databases">
        <authorList>
            <person name="Varghese N."/>
        </authorList>
    </citation>
    <scope>NUCLEOTIDE SEQUENCE [LARGE SCALE GENOMIC DNA]</scope>
    <source>
        <strain evidence="10">DSM 45899</strain>
    </source>
</reference>
<dbReference type="InterPro" id="IPR016163">
    <property type="entry name" value="Ald_DH_C"/>
</dbReference>
<dbReference type="Proteomes" id="UP000198802">
    <property type="component" value="Unassembled WGS sequence"/>
</dbReference>
<dbReference type="InterPro" id="IPR016162">
    <property type="entry name" value="Ald_DH_N"/>
</dbReference>
<evidence type="ECO:0000256" key="6">
    <source>
        <dbReference type="RuleBase" id="RU003345"/>
    </source>
</evidence>
<keyword evidence="10" id="KW-1185">Reference proteome</keyword>
<organism evidence="9 10">
    <name type="scientific">Parafrankia irregularis</name>
    <dbReference type="NCBI Taxonomy" id="795642"/>
    <lineage>
        <taxon>Bacteria</taxon>
        <taxon>Bacillati</taxon>
        <taxon>Actinomycetota</taxon>
        <taxon>Actinomycetes</taxon>
        <taxon>Frankiales</taxon>
        <taxon>Frankiaceae</taxon>
        <taxon>Parafrankia</taxon>
    </lineage>
</organism>
<dbReference type="PANTHER" id="PTHR42804:SF1">
    <property type="entry name" value="ALDEHYDE DEHYDROGENASE-RELATED"/>
    <property type="match status" value="1"/>
</dbReference>
<evidence type="ECO:0000256" key="2">
    <source>
        <dbReference type="ARBA" id="ARBA00023002"/>
    </source>
</evidence>
<evidence type="ECO:0000313" key="9">
    <source>
        <dbReference type="EMBL" id="CUU60362.1"/>
    </source>
</evidence>